<dbReference type="GO" id="GO:0045053">
    <property type="term" value="P:protein retention in Golgi apparatus"/>
    <property type="evidence" value="ECO:0007669"/>
    <property type="project" value="TreeGrafter"/>
</dbReference>
<protein>
    <submittedName>
        <fullName evidence="5">Vacuolar protein sorting-associated protein</fullName>
    </submittedName>
</protein>
<dbReference type="Pfam" id="PF25036">
    <property type="entry name" value="VPS13_VAB"/>
    <property type="match status" value="1"/>
</dbReference>
<sequence>MTTENLELQPDDQIPFYWFNGYDEQMLAVTITHENEWKWSSGVRIDSVGTNYLKLTNVHDANIEQVIKVEVIDSNESIMVFFYPTDPQLLPFHIKNDTQLTISVLQKCPAAKRYVLKPNDDIYYTWDQPCADQQLLVLVENSATPAIINLNKIKAFKPIKFDRYVIFPVSQSVNGVTRELTFSHHHEQAKVQDIIEFAIEFSFDRLGFSIINDVPEELIYIQLKDSSFWYSTSNITHTTWVIIDDIQIDNQKPDTDYPVLLWCDKKLDGKCLPFLEFSAIKLNKENFEYYDLIALYLNELYVQLDDTTLINLHSFYSKLPLDKFYSTKGNPIEQLNMFYIKWLIVAEIKLYLTFSISRDGILSNYNKLPALRLLVPSLGKSLGQLENAPLTINQLGIKNVFTTPPRLQEHLYSHYNKQMRRQVHIILGSSNIFGSPVVLFNTISTGMTEAIEEPVKGSILLMKRILYAAANSSAKLFGTISNGFAVWSMDETYLRRRDTEERIKAKHIGQGILLGTKGLAIGFFDGITGIVTQPVMGAIHDGPVGLLKGIGKGIAGVAVKPVTGVFDFAARTSEGIRNNTNINPERFRLRVPRYINPREPIREYSLDESEGNFLMKQNQSSIIKRQGVRRMEYKFHMVLPDCTILLTSVSMICLSKKGSYRWSFPLTEIARIGHPKSGKSYLNIHLKKYLKFGKLGSSKKKIAIHCSNESILIQLDTKIRSCLFKSYDIDLDAVDDEDGEKSSMVTLADKSTRYTKT</sequence>
<evidence type="ECO:0000256" key="1">
    <source>
        <dbReference type="ARBA" id="ARBA00004170"/>
    </source>
</evidence>
<feature type="domain" description="Vacuolar protein sorting-associated protein 13 VPS13 adaptor binding" evidence="3">
    <location>
        <begin position="3"/>
        <end position="133"/>
    </location>
</feature>
<dbReference type="InParanoid" id="D3BBX0"/>
<dbReference type="GO" id="GO:0006623">
    <property type="term" value="P:protein targeting to vacuole"/>
    <property type="evidence" value="ECO:0007669"/>
    <property type="project" value="TreeGrafter"/>
</dbReference>
<dbReference type="GO" id="GO:0016020">
    <property type="term" value="C:membrane"/>
    <property type="evidence" value="ECO:0007669"/>
    <property type="project" value="UniProtKB-SubCell"/>
</dbReference>
<dbReference type="InterPro" id="IPR009543">
    <property type="entry name" value="VPS13_VAB"/>
</dbReference>
<dbReference type="STRING" id="670386.D3BBX0"/>
<evidence type="ECO:0000259" key="4">
    <source>
        <dbReference type="Pfam" id="PF25037"/>
    </source>
</evidence>
<name>D3BBX0_HETP5</name>
<keyword evidence="6" id="KW-1185">Reference proteome</keyword>
<dbReference type="RefSeq" id="XP_020433271.1">
    <property type="nucleotide sequence ID" value="XM_020576859.1"/>
</dbReference>
<dbReference type="GeneID" id="31361474"/>
<organism evidence="5 6">
    <name type="scientific">Heterostelium pallidum (strain ATCC 26659 / Pp 5 / PN500)</name>
    <name type="common">Cellular slime mold</name>
    <name type="synonym">Polysphondylium pallidum</name>
    <dbReference type="NCBI Taxonomy" id="670386"/>
    <lineage>
        <taxon>Eukaryota</taxon>
        <taxon>Amoebozoa</taxon>
        <taxon>Evosea</taxon>
        <taxon>Eumycetozoa</taxon>
        <taxon>Dictyostelia</taxon>
        <taxon>Acytosteliales</taxon>
        <taxon>Acytosteliaceae</taxon>
        <taxon>Heterostelium</taxon>
    </lineage>
</organism>
<proteinExistence type="predicted"/>
<dbReference type="Pfam" id="PF25037">
    <property type="entry name" value="VPS13_C"/>
    <property type="match status" value="1"/>
</dbReference>
<evidence type="ECO:0000313" key="6">
    <source>
        <dbReference type="Proteomes" id="UP000001396"/>
    </source>
</evidence>
<dbReference type="PANTHER" id="PTHR16166">
    <property type="entry name" value="VACUOLAR PROTEIN SORTING-ASSOCIATED PROTEIN VPS13"/>
    <property type="match status" value="1"/>
</dbReference>
<evidence type="ECO:0000313" key="5">
    <source>
        <dbReference type="EMBL" id="EFA81153.1"/>
    </source>
</evidence>
<dbReference type="AlphaFoldDB" id="D3BBX0"/>
<evidence type="ECO:0000256" key="2">
    <source>
        <dbReference type="ARBA" id="ARBA00033718"/>
    </source>
</evidence>
<accession>D3BBX0</accession>
<feature type="domain" description="Intermembrane lipid transfer protein VPS13-like C-terminal" evidence="4">
    <location>
        <begin position="589"/>
        <end position="705"/>
    </location>
</feature>
<dbReference type="InterPro" id="IPR026847">
    <property type="entry name" value="VPS13"/>
</dbReference>
<dbReference type="InterPro" id="IPR056748">
    <property type="entry name" value="VPS13-like_C"/>
</dbReference>
<comment type="caution">
    <text evidence="5">The sequence shown here is derived from an EMBL/GenBank/DDBJ whole genome shotgun (WGS) entry which is preliminary data.</text>
</comment>
<dbReference type="Proteomes" id="UP000001396">
    <property type="component" value="Unassembled WGS sequence"/>
</dbReference>
<dbReference type="PANTHER" id="PTHR16166:SF91">
    <property type="entry name" value="INTERMEMBRANE LIPID TRANSFER PROTEIN VPS13B"/>
    <property type="match status" value="1"/>
</dbReference>
<dbReference type="EMBL" id="ADBJ01000026">
    <property type="protein sequence ID" value="EFA81153.1"/>
    <property type="molecule type" value="Genomic_DNA"/>
</dbReference>
<dbReference type="OMA" id="ITHENEW"/>
<gene>
    <name evidence="5" type="ORF">PPL_05990</name>
</gene>
<evidence type="ECO:0000259" key="3">
    <source>
        <dbReference type="Pfam" id="PF25036"/>
    </source>
</evidence>
<reference evidence="5 6" key="1">
    <citation type="journal article" date="2011" name="Genome Res.">
        <title>Phylogeny-wide analysis of social amoeba genomes highlights ancient origins for complex intercellular communication.</title>
        <authorList>
            <person name="Heidel A.J."/>
            <person name="Lawal H.M."/>
            <person name="Felder M."/>
            <person name="Schilde C."/>
            <person name="Helps N.R."/>
            <person name="Tunggal B."/>
            <person name="Rivero F."/>
            <person name="John U."/>
            <person name="Schleicher M."/>
            <person name="Eichinger L."/>
            <person name="Platzer M."/>
            <person name="Noegel A.A."/>
            <person name="Schaap P."/>
            <person name="Gloeckner G."/>
        </authorList>
    </citation>
    <scope>NUCLEOTIDE SEQUENCE [LARGE SCALE GENOMIC DNA]</scope>
    <source>
        <strain evidence="6">ATCC 26659 / Pp 5 / PN500</strain>
    </source>
</reference>
<comment type="function">
    <text evidence="2">Mediates the transfer of lipids between membranes at organelle contact sites.</text>
</comment>
<comment type="subcellular location">
    <subcellularLocation>
        <location evidence="1">Membrane</location>
        <topology evidence="1">Peripheral membrane protein</topology>
    </subcellularLocation>
</comment>